<reference evidence="2" key="1">
    <citation type="submission" date="2019-12" db="EMBL/GenBank/DDBJ databases">
        <title>Clostridiaceae gen. nov. sp. nov., isolated from sediment in Xinjiang, China.</title>
        <authorList>
            <person name="Zhang R."/>
        </authorList>
    </citation>
    <scope>NUCLEOTIDE SEQUENCE</scope>
    <source>
        <strain evidence="2">D2Q-11</strain>
    </source>
</reference>
<accession>A0A942UX63</accession>
<dbReference type="AlphaFoldDB" id="A0A942UX63"/>
<evidence type="ECO:0000313" key="2">
    <source>
        <dbReference type="EMBL" id="MBS4538444.1"/>
    </source>
</evidence>
<name>A0A942UX63_9FIRM</name>
<protein>
    <submittedName>
        <fullName evidence="2">GNAT family N-acetyltransferase</fullName>
    </submittedName>
</protein>
<dbReference type="GO" id="GO:0016747">
    <property type="term" value="F:acyltransferase activity, transferring groups other than amino-acyl groups"/>
    <property type="evidence" value="ECO:0007669"/>
    <property type="project" value="InterPro"/>
</dbReference>
<gene>
    <name evidence="2" type="ORF">GOQ27_08200</name>
</gene>
<dbReference type="InterPro" id="IPR016181">
    <property type="entry name" value="Acyl_CoA_acyltransferase"/>
</dbReference>
<organism evidence="2 3">
    <name type="scientific">Anaeromonas frigoriresistens</name>
    <dbReference type="NCBI Taxonomy" id="2683708"/>
    <lineage>
        <taxon>Bacteria</taxon>
        <taxon>Bacillati</taxon>
        <taxon>Bacillota</taxon>
        <taxon>Tissierellia</taxon>
        <taxon>Tissierellales</taxon>
        <taxon>Thermohalobacteraceae</taxon>
        <taxon>Anaeromonas</taxon>
    </lineage>
</organism>
<keyword evidence="3" id="KW-1185">Reference proteome</keyword>
<dbReference type="Pfam" id="PF13302">
    <property type="entry name" value="Acetyltransf_3"/>
    <property type="match status" value="1"/>
</dbReference>
<dbReference type="PROSITE" id="PS51186">
    <property type="entry name" value="GNAT"/>
    <property type="match status" value="1"/>
</dbReference>
<dbReference type="Proteomes" id="UP000724672">
    <property type="component" value="Unassembled WGS sequence"/>
</dbReference>
<sequence length="176" mass="21220">MFFETDRVRLRKMRENDIEVYNKWSNDEKVISNTYPNLDIHSLEDTEDFYNKIKNTNNSKTYIIEEKIKKTPLGITSLTNIDFFNRNAEFIIDIGEKNYWGKGYATEVVTVMLDYTFKELNLHRIYLKVFSFNKRAIRLYEKFGFKHEGKMREALYREGKWHNIIIMGLLQSNYLK</sequence>
<comment type="caution">
    <text evidence="2">The sequence shown here is derived from an EMBL/GenBank/DDBJ whole genome shotgun (WGS) entry which is preliminary data.</text>
</comment>
<dbReference type="PANTHER" id="PTHR43415">
    <property type="entry name" value="SPERMIDINE N(1)-ACETYLTRANSFERASE"/>
    <property type="match status" value="1"/>
</dbReference>
<evidence type="ECO:0000313" key="3">
    <source>
        <dbReference type="Proteomes" id="UP000724672"/>
    </source>
</evidence>
<proteinExistence type="predicted"/>
<feature type="domain" description="N-acetyltransferase" evidence="1">
    <location>
        <begin position="8"/>
        <end position="163"/>
    </location>
</feature>
<evidence type="ECO:0000259" key="1">
    <source>
        <dbReference type="PROSITE" id="PS51186"/>
    </source>
</evidence>
<dbReference type="RefSeq" id="WP_203366371.1">
    <property type="nucleotide sequence ID" value="NZ_WSFT01000032.1"/>
</dbReference>
<dbReference type="InterPro" id="IPR000182">
    <property type="entry name" value="GNAT_dom"/>
</dbReference>
<dbReference type="EMBL" id="WSFT01000032">
    <property type="protein sequence ID" value="MBS4538444.1"/>
    <property type="molecule type" value="Genomic_DNA"/>
</dbReference>
<dbReference type="PANTHER" id="PTHR43415:SF3">
    <property type="entry name" value="GNAT-FAMILY ACETYLTRANSFERASE"/>
    <property type="match status" value="1"/>
</dbReference>
<dbReference type="SUPFAM" id="SSF55729">
    <property type="entry name" value="Acyl-CoA N-acyltransferases (Nat)"/>
    <property type="match status" value="1"/>
</dbReference>
<dbReference type="Gene3D" id="3.40.630.30">
    <property type="match status" value="1"/>
</dbReference>